<feature type="transmembrane region" description="Helical" evidence="6">
    <location>
        <begin position="517"/>
        <end position="542"/>
    </location>
</feature>
<dbReference type="InterPro" id="IPR051085">
    <property type="entry name" value="MB_O-acyltransferase"/>
</dbReference>
<keyword evidence="3 6" id="KW-1133">Transmembrane helix</keyword>
<dbReference type="PANTHER" id="PTHR13285">
    <property type="entry name" value="ACYLTRANSFERASE"/>
    <property type="match status" value="1"/>
</dbReference>
<protein>
    <submittedName>
        <fullName evidence="7">Uncharacterized protein</fullName>
    </submittedName>
</protein>
<dbReference type="PANTHER" id="PTHR13285:SF18">
    <property type="entry name" value="PROTEIN-CYSTEINE N-PALMITOYLTRANSFERASE RASP"/>
    <property type="match status" value="1"/>
</dbReference>
<evidence type="ECO:0000256" key="2">
    <source>
        <dbReference type="ARBA" id="ARBA00022692"/>
    </source>
</evidence>
<evidence type="ECO:0000256" key="3">
    <source>
        <dbReference type="ARBA" id="ARBA00022989"/>
    </source>
</evidence>
<dbReference type="Pfam" id="PF03062">
    <property type="entry name" value="MBOAT"/>
    <property type="match status" value="1"/>
</dbReference>
<feature type="transmembrane region" description="Helical" evidence="6">
    <location>
        <begin position="305"/>
        <end position="326"/>
    </location>
</feature>
<feature type="transmembrane region" description="Helical" evidence="6">
    <location>
        <begin position="90"/>
        <end position="109"/>
    </location>
</feature>
<dbReference type="STRING" id="691883.A0A058ZE28"/>
<evidence type="ECO:0000313" key="8">
    <source>
        <dbReference type="Proteomes" id="UP000030693"/>
    </source>
</evidence>
<evidence type="ECO:0000256" key="5">
    <source>
        <dbReference type="SAM" id="MobiDB-lite"/>
    </source>
</evidence>
<feature type="transmembrane region" description="Helical" evidence="6">
    <location>
        <begin position="174"/>
        <end position="191"/>
    </location>
</feature>
<organism evidence="7">
    <name type="scientific">Fonticula alba</name>
    <name type="common">Slime mold</name>
    <dbReference type="NCBI Taxonomy" id="691883"/>
    <lineage>
        <taxon>Eukaryota</taxon>
        <taxon>Rotosphaerida</taxon>
        <taxon>Fonticulaceae</taxon>
        <taxon>Fonticula</taxon>
    </lineage>
</organism>
<accession>A0A058ZE28</accession>
<dbReference type="OMA" id="GWHRSYN"/>
<dbReference type="OrthoDB" id="420606at2759"/>
<feature type="compositionally biased region" description="Polar residues" evidence="5">
    <location>
        <begin position="718"/>
        <end position="729"/>
    </location>
</feature>
<keyword evidence="2 6" id="KW-0812">Transmembrane</keyword>
<keyword evidence="8" id="KW-1185">Reference proteome</keyword>
<proteinExistence type="predicted"/>
<feature type="transmembrane region" description="Helical" evidence="6">
    <location>
        <begin position="129"/>
        <end position="162"/>
    </location>
</feature>
<feature type="transmembrane region" description="Helical" evidence="6">
    <location>
        <begin position="562"/>
        <end position="583"/>
    </location>
</feature>
<evidence type="ECO:0000256" key="1">
    <source>
        <dbReference type="ARBA" id="ARBA00004141"/>
    </source>
</evidence>
<evidence type="ECO:0000313" key="7">
    <source>
        <dbReference type="EMBL" id="KCV71717.1"/>
    </source>
</evidence>
<dbReference type="EMBL" id="KB932202">
    <property type="protein sequence ID" value="KCV71717.1"/>
    <property type="molecule type" value="Genomic_DNA"/>
</dbReference>
<dbReference type="AlphaFoldDB" id="A0A058ZE28"/>
<feature type="transmembrane region" description="Helical" evidence="6">
    <location>
        <begin position="347"/>
        <end position="369"/>
    </location>
</feature>
<dbReference type="GO" id="GO:0016020">
    <property type="term" value="C:membrane"/>
    <property type="evidence" value="ECO:0007669"/>
    <property type="project" value="UniProtKB-SubCell"/>
</dbReference>
<dbReference type="GeneID" id="20525864"/>
<gene>
    <name evidence="7" type="ORF">H696_01139</name>
</gene>
<feature type="transmembrane region" description="Helical" evidence="6">
    <location>
        <begin position="484"/>
        <end position="505"/>
    </location>
</feature>
<reference evidence="7" key="1">
    <citation type="submission" date="2013-04" db="EMBL/GenBank/DDBJ databases">
        <title>The Genome Sequence of Fonticula alba ATCC 38817.</title>
        <authorList>
            <consortium name="The Broad Institute Genomics Platform"/>
            <person name="Russ C."/>
            <person name="Cuomo C."/>
            <person name="Burger G."/>
            <person name="Gray M.W."/>
            <person name="Holland P.W.H."/>
            <person name="King N."/>
            <person name="Lang F.B.F."/>
            <person name="Roger A.J."/>
            <person name="Ruiz-Trillo I."/>
            <person name="Brown M."/>
            <person name="Walker B."/>
            <person name="Young S."/>
            <person name="Zeng Q."/>
            <person name="Gargeya S."/>
            <person name="Fitzgerald M."/>
            <person name="Haas B."/>
            <person name="Abouelleil A."/>
            <person name="Allen A.W."/>
            <person name="Alvarado L."/>
            <person name="Arachchi H.M."/>
            <person name="Berlin A.M."/>
            <person name="Chapman S.B."/>
            <person name="Gainer-Dewar J."/>
            <person name="Goldberg J."/>
            <person name="Griggs A."/>
            <person name="Gujja S."/>
            <person name="Hansen M."/>
            <person name="Howarth C."/>
            <person name="Imamovic A."/>
            <person name="Ireland A."/>
            <person name="Larimer J."/>
            <person name="McCowan C."/>
            <person name="Murphy C."/>
            <person name="Pearson M."/>
            <person name="Poon T.W."/>
            <person name="Priest M."/>
            <person name="Roberts A."/>
            <person name="Saif S."/>
            <person name="Shea T."/>
            <person name="Sisk P."/>
            <person name="Sykes S."/>
            <person name="Wortman J."/>
            <person name="Nusbaum C."/>
            <person name="Birren B."/>
        </authorList>
    </citation>
    <scope>NUCLEOTIDE SEQUENCE [LARGE SCALE GENOMIC DNA]</scope>
    <source>
        <strain evidence="7">ATCC 38817</strain>
    </source>
</reference>
<dbReference type="GO" id="GO:0005783">
    <property type="term" value="C:endoplasmic reticulum"/>
    <property type="evidence" value="ECO:0007669"/>
    <property type="project" value="TreeGrafter"/>
</dbReference>
<dbReference type="eggNOG" id="KOG3860">
    <property type="taxonomic scope" value="Eukaryota"/>
</dbReference>
<feature type="compositionally biased region" description="Polar residues" evidence="5">
    <location>
        <begin position="264"/>
        <end position="274"/>
    </location>
</feature>
<evidence type="ECO:0000256" key="4">
    <source>
        <dbReference type="ARBA" id="ARBA00023136"/>
    </source>
</evidence>
<keyword evidence="4 6" id="KW-0472">Membrane</keyword>
<feature type="transmembrane region" description="Helical" evidence="6">
    <location>
        <begin position="381"/>
        <end position="400"/>
    </location>
</feature>
<feature type="region of interest" description="Disordered" evidence="5">
    <location>
        <begin position="260"/>
        <end position="291"/>
    </location>
</feature>
<dbReference type="InterPro" id="IPR004299">
    <property type="entry name" value="MBOAT_fam"/>
</dbReference>
<name>A0A058ZE28_FONAL</name>
<sequence length="786" mass="86165">MGALTRVRRLPTWRLLELAIYVCVLVAVLATLTPWASRELTTICLARGTGGRMSCRGFLRGSWLTENILRGRLIDLADHQWRAYRNNIPLLLGGTGAIVLVGALLRALTDRRNRGKPGASTSPPAGPLVVWHAVAGGLLVLVMFQSHVVFPLAFILGNYLLARAVARRPRIAPAAIWTYNLLVLLLSEWLGPNFFQYSTLLDIPVLGDAFQAVGLRTVFYRLDISLSGMQSWRSGYNLTMLRLVSYAMDYHWAACRRREGSLPPGSQSKTSALGESTRHKAPASSPGALEQHMRTDCSPEMYRSLVLYLGYILYPPLFIAGPILSFNGYAHQTRTHAGQTAVRGWWLVFYALRACFGLALMEVLTHYLWPWAVTRSGAYQLLDALATGLLGYFALHLIWLKFFTIWRFARLFALIDGIDTPENMGRCMSNNYSLQSFWREWHRSFNRWLVRYLYVPLGGSAHRWRNTLLVFTFTALWHDLELSLLAWGWVLAIVIVPETLLTTWARHPRQAWLRDRWYYRHLCAITAACNIFFMMAINLIGFSTGLAGTHRILVMLFTTARGWSVVLGAMATFFSAAQVMFFLREVQDGAESGGSPAGAGAPGATGSPLLAGQLLSQGYAHGGGHLGMPLSPSAPGSQHLFFSQQPGPRHEEPPIQMIHLSPNVSVDEYGVPSKKPSAPAATTATAIPMAYTATTSGMGPGAAPTPHMSPALSAIGTATTIPPGNSSSLPDHHPLHASLDGAPSLAAGRQVHPASDFAAGRDRQSVGRRFSPPGMAGFSSAKDHDA</sequence>
<dbReference type="Proteomes" id="UP000030693">
    <property type="component" value="Unassembled WGS sequence"/>
</dbReference>
<dbReference type="RefSeq" id="XP_009493295.1">
    <property type="nucleotide sequence ID" value="XM_009495020.1"/>
</dbReference>
<dbReference type="GO" id="GO:0016746">
    <property type="term" value="F:acyltransferase activity"/>
    <property type="evidence" value="ECO:0007669"/>
    <property type="project" value="TreeGrafter"/>
</dbReference>
<evidence type="ECO:0000256" key="6">
    <source>
        <dbReference type="SAM" id="Phobius"/>
    </source>
</evidence>
<comment type="subcellular location">
    <subcellularLocation>
        <location evidence="1">Membrane</location>
        <topology evidence="1">Multi-pass membrane protein</topology>
    </subcellularLocation>
</comment>
<feature type="region of interest" description="Disordered" evidence="5">
    <location>
        <begin position="718"/>
        <end position="786"/>
    </location>
</feature>
<feature type="transmembrane region" description="Helical" evidence="6">
    <location>
        <begin position="18"/>
        <end position="37"/>
    </location>
</feature>